<dbReference type="SMART" id="SM01208">
    <property type="entry name" value="G5"/>
    <property type="match status" value="1"/>
</dbReference>
<dbReference type="Pfam" id="PF12229">
    <property type="entry name" value="PG_binding_4"/>
    <property type="match status" value="1"/>
</dbReference>
<keyword evidence="2" id="KW-1133">Transmembrane helix</keyword>
<dbReference type="KEGG" id="aaut:ACETAC_02600"/>
<keyword evidence="5" id="KW-1185">Reference proteome</keyword>
<organism evidence="4 5">
    <name type="scientific">Aceticella autotrophica</name>
    <dbReference type="NCBI Taxonomy" id="2755338"/>
    <lineage>
        <taxon>Bacteria</taxon>
        <taxon>Bacillati</taxon>
        <taxon>Bacillota</taxon>
        <taxon>Clostridia</taxon>
        <taxon>Thermoanaerobacterales</taxon>
        <taxon>Thermoanaerobacteraceae</taxon>
        <taxon>Aceticella</taxon>
    </lineage>
</organism>
<keyword evidence="1" id="KW-0732">Signal</keyword>
<protein>
    <submittedName>
        <fullName evidence="4">VanW family protein</fullName>
    </submittedName>
</protein>
<dbReference type="PANTHER" id="PTHR35788">
    <property type="entry name" value="EXPORTED PROTEIN-RELATED"/>
    <property type="match status" value="1"/>
</dbReference>
<keyword evidence="2" id="KW-0812">Transmembrane</keyword>
<dbReference type="RefSeq" id="WP_284680520.1">
    <property type="nucleotide sequence ID" value="NZ_CP060096.1"/>
</dbReference>
<dbReference type="AlphaFoldDB" id="A0A975AWJ7"/>
<dbReference type="Gene3D" id="2.20.230.10">
    <property type="entry name" value="Resuscitation-promoting factor rpfb"/>
    <property type="match status" value="1"/>
</dbReference>
<dbReference type="Pfam" id="PF04294">
    <property type="entry name" value="VanW"/>
    <property type="match status" value="1"/>
</dbReference>
<dbReference type="PANTHER" id="PTHR35788:SF1">
    <property type="entry name" value="EXPORTED PROTEIN"/>
    <property type="match status" value="1"/>
</dbReference>
<proteinExistence type="predicted"/>
<evidence type="ECO:0000256" key="1">
    <source>
        <dbReference type="ARBA" id="ARBA00022729"/>
    </source>
</evidence>
<dbReference type="PROSITE" id="PS51109">
    <property type="entry name" value="G5"/>
    <property type="match status" value="1"/>
</dbReference>
<feature type="domain" description="G5" evidence="3">
    <location>
        <begin position="382"/>
        <end position="461"/>
    </location>
</feature>
<evidence type="ECO:0000259" key="3">
    <source>
        <dbReference type="PROSITE" id="PS51109"/>
    </source>
</evidence>
<gene>
    <name evidence="4" type="ORF">ACETAC_02600</name>
</gene>
<dbReference type="InterPro" id="IPR052913">
    <property type="entry name" value="Glycopeptide_resist_protein"/>
</dbReference>
<evidence type="ECO:0000256" key="2">
    <source>
        <dbReference type="SAM" id="Phobius"/>
    </source>
</evidence>
<evidence type="ECO:0000313" key="5">
    <source>
        <dbReference type="Proteomes" id="UP000671913"/>
    </source>
</evidence>
<evidence type="ECO:0000313" key="4">
    <source>
        <dbReference type="EMBL" id="QSZ27802.1"/>
    </source>
</evidence>
<accession>A0A975AWJ7</accession>
<reference evidence="4" key="1">
    <citation type="submission" date="2020-08" db="EMBL/GenBank/DDBJ databases">
        <title>Genomic insights into the carbon and energy metabolism of the first obligate autotrophic acetogenic bacterium Aceticella autotrophica gen. nov., sp. nov.</title>
        <authorList>
            <person name="Toshchakov S.V."/>
            <person name="Elcheninov A.G."/>
            <person name="Kublanov I.V."/>
            <person name="Frolov E.N."/>
            <person name="Lebedinsky A.V."/>
        </authorList>
    </citation>
    <scope>NUCLEOTIDE SEQUENCE</scope>
    <source>
        <strain evidence="4">3443-3Ac</strain>
    </source>
</reference>
<feature type="transmembrane region" description="Helical" evidence="2">
    <location>
        <begin position="15"/>
        <end position="39"/>
    </location>
</feature>
<dbReference type="Pfam" id="PF07501">
    <property type="entry name" value="G5"/>
    <property type="match status" value="1"/>
</dbReference>
<keyword evidence="2" id="KW-0472">Membrane</keyword>
<dbReference type="InterPro" id="IPR007391">
    <property type="entry name" value="Vancomycin_resist_VanW"/>
</dbReference>
<name>A0A975AWJ7_9THEO</name>
<dbReference type="EMBL" id="CP060096">
    <property type="protein sequence ID" value="QSZ27802.1"/>
    <property type="molecule type" value="Genomic_DNA"/>
</dbReference>
<dbReference type="InterPro" id="IPR022029">
    <property type="entry name" value="YoaR-like_PG-bd"/>
</dbReference>
<dbReference type="Proteomes" id="UP000671913">
    <property type="component" value="Chromosome"/>
</dbReference>
<sequence>METKDRKADRKKINYFYIIILTIVIILFTGSISLSYFILKQDVITKGVFVNDIDLSHLTKQQALEKLKNSLKPMGNIDIILTYNGKQYKVPQDKLKLSYNYNQMVDDAYNIGRKGNYLERLKTIYETGKQGKRLKYYMKADYANLNGYIKDIAKEIDREPVNAKISIKNGSISLTDDIPGQKADTDKVLKDIEKEVDGMIKGDIKENKAVIPIAVNMIDAKIKKSALEMIKDKVSTFSTVFNPADANRTENLAVAAKAVNGKLIMPGDKFSLNKTLGPRIIENGYKEAPVIINNKLEPAIGGGICQVATTLYNAVLRADLKVDERYHHAFPVGYIQPGQDATISGDALDLKFENQLQYPIYIEAYISNNKFIVNLYGYSSDKSKRIEIYSEIVETYTPKIVYIDDPTIDEGKEQVEVQEHTGYKVNTYKLIYKNNVLVKKEFLYTDVYDPINGVVKRGTKKTSVTVKPES</sequence>
<dbReference type="InterPro" id="IPR011098">
    <property type="entry name" value="G5_dom"/>
</dbReference>